<dbReference type="Proteomes" id="UP000317178">
    <property type="component" value="Chromosome"/>
</dbReference>
<protein>
    <recommendedName>
        <fullName evidence="5">Methane oxygenase PmoA</fullName>
    </recommendedName>
</protein>
<feature type="signal peptide" evidence="2">
    <location>
        <begin position="1"/>
        <end position="24"/>
    </location>
</feature>
<accession>A0A518CQZ6</accession>
<dbReference type="InterPro" id="IPR029475">
    <property type="entry name" value="DUF6807"/>
</dbReference>
<dbReference type="AlphaFoldDB" id="A0A518CQZ6"/>
<evidence type="ECO:0008006" key="5">
    <source>
        <dbReference type="Google" id="ProtNLM"/>
    </source>
</evidence>
<sequence precursor="true">MLPRLYLTIAFLLTTVLFSQSDLAAGEFAWNDDTEAGELTLTYDEKPVIRYMYAYDTSDDTRAHETYKVYHHVFGPDSGEQITKGAHGQFTHHRGMYVGWNKTHVGDKTYDFWHCKDGAHSRHVKVLKQEATDDMATMTTLIHWNNPEGEPVVAEERTVTVKPVELENGKSWQIDWSTKLESQMGDLVLEGDRQHAGFQYRAAQAVAEANSARYVRPEGVPQQQAEAYQVDDSGKPPRHINLDWFAMTYPLGENQYTVEYFPAKGQPEPALFSERPYGRFGTYYKTELKEESPLEMTYRLNVSEGETPSQEQIQARYEDYVSP</sequence>
<dbReference type="KEGG" id="plon:Pla110_33730"/>
<gene>
    <name evidence="3" type="ORF">Pla110_33730</name>
</gene>
<evidence type="ECO:0000313" key="3">
    <source>
        <dbReference type="EMBL" id="QDU81630.1"/>
    </source>
</evidence>
<evidence type="ECO:0000256" key="2">
    <source>
        <dbReference type="SAM" id="SignalP"/>
    </source>
</evidence>
<dbReference type="EMBL" id="CP036281">
    <property type="protein sequence ID" value="QDU81630.1"/>
    <property type="molecule type" value="Genomic_DNA"/>
</dbReference>
<feature type="compositionally biased region" description="Polar residues" evidence="1">
    <location>
        <begin position="304"/>
        <end position="313"/>
    </location>
</feature>
<keyword evidence="2" id="KW-0732">Signal</keyword>
<dbReference type="RefSeq" id="WP_144997137.1">
    <property type="nucleotide sequence ID" value="NZ_CP036281.1"/>
</dbReference>
<evidence type="ECO:0000313" key="4">
    <source>
        <dbReference type="Proteomes" id="UP000317178"/>
    </source>
</evidence>
<keyword evidence="4" id="KW-1185">Reference proteome</keyword>
<dbReference type="OrthoDB" id="253611at2"/>
<feature type="region of interest" description="Disordered" evidence="1">
    <location>
        <begin position="302"/>
        <end position="323"/>
    </location>
</feature>
<dbReference type="Pfam" id="PF14100">
    <property type="entry name" value="DUF6807"/>
    <property type="match status" value="1"/>
</dbReference>
<organism evidence="3 4">
    <name type="scientific">Polystyrenella longa</name>
    <dbReference type="NCBI Taxonomy" id="2528007"/>
    <lineage>
        <taxon>Bacteria</taxon>
        <taxon>Pseudomonadati</taxon>
        <taxon>Planctomycetota</taxon>
        <taxon>Planctomycetia</taxon>
        <taxon>Planctomycetales</taxon>
        <taxon>Planctomycetaceae</taxon>
        <taxon>Polystyrenella</taxon>
    </lineage>
</organism>
<evidence type="ECO:0000256" key="1">
    <source>
        <dbReference type="SAM" id="MobiDB-lite"/>
    </source>
</evidence>
<proteinExistence type="predicted"/>
<name>A0A518CQZ6_9PLAN</name>
<reference evidence="3 4" key="1">
    <citation type="submission" date="2019-02" db="EMBL/GenBank/DDBJ databases">
        <title>Deep-cultivation of Planctomycetes and their phenomic and genomic characterization uncovers novel biology.</title>
        <authorList>
            <person name="Wiegand S."/>
            <person name="Jogler M."/>
            <person name="Boedeker C."/>
            <person name="Pinto D."/>
            <person name="Vollmers J."/>
            <person name="Rivas-Marin E."/>
            <person name="Kohn T."/>
            <person name="Peeters S.H."/>
            <person name="Heuer A."/>
            <person name="Rast P."/>
            <person name="Oberbeckmann S."/>
            <person name="Bunk B."/>
            <person name="Jeske O."/>
            <person name="Meyerdierks A."/>
            <person name="Storesund J.E."/>
            <person name="Kallscheuer N."/>
            <person name="Luecker S."/>
            <person name="Lage O.M."/>
            <person name="Pohl T."/>
            <person name="Merkel B.J."/>
            <person name="Hornburger P."/>
            <person name="Mueller R.-W."/>
            <person name="Bruemmer F."/>
            <person name="Labrenz M."/>
            <person name="Spormann A.M."/>
            <person name="Op den Camp H."/>
            <person name="Overmann J."/>
            <person name="Amann R."/>
            <person name="Jetten M.S.M."/>
            <person name="Mascher T."/>
            <person name="Medema M.H."/>
            <person name="Devos D.P."/>
            <person name="Kaster A.-K."/>
            <person name="Ovreas L."/>
            <person name="Rohde M."/>
            <person name="Galperin M.Y."/>
            <person name="Jogler C."/>
        </authorList>
    </citation>
    <scope>NUCLEOTIDE SEQUENCE [LARGE SCALE GENOMIC DNA]</scope>
    <source>
        <strain evidence="3 4">Pla110</strain>
    </source>
</reference>
<feature type="chain" id="PRO_5022062379" description="Methane oxygenase PmoA" evidence="2">
    <location>
        <begin position="25"/>
        <end position="323"/>
    </location>
</feature>